<accession>A0A2P1MXQ4</accession>
<evidence type="ECO:0000313" key="2">
    <source>
        <dbReference type="Proteomes" id="UP000241797"/>
    </source>
</evidence>
<sequence length="89" mass="10591">MKMTKENYNKVLKVYKENKDLISQHKEYLKANATYKDLNVRLVFDVFHSQLFPLNERRLIAQNGTDNELHDNHLQTAFLKALNEIDLKE</sequence>
<dbReference type="EMBL" id="MH078572">
    <property type="protein sequence ID" value="AVP40360.1"/>
    <property type="molecule type" value="Genomic_DNA"/>
</dbReference>
<proteinExistence type="predicted"/>
<name>A0A2P1MXQ4_9CAUD</name>
<dbReference type="GeneID" id="54990112"/>
<keyword evidence="2" id="KW-1185">Reference proteome</keyword>
<dbReference type="Proteomes" id="UP000241797">
    <property type="component" value="Segment"/>
</dbReference>
<protein>
    <submittedName>
        <fullName evidence="1">Uncharacterized protein</fullName>
    </submittedName>
</protein>
<dbReference type="RefSeq" id="YP_009799623.1">
    <property type="nucleotide sequence ID" value="NC_047945.1"/>
</dbReference>
<evidence type="ECO:0000313" key="1">
    <source>
        <dbReference type="EMBL" id="AVP40360.1"/>
    </source>
</evidence>
<organism evidence="1 2">
    <name type="scientific">Staphylococcus phage phiSA_BS1</name>
    <dbReference type="NCBI Taxonomy" id="2126734"/>
    <lineage>
        <taxon>Viruses</taxon>
        <taxon>Duplodnaviria</taxon>
        <taxon>Heunggongvirae</taxon>
        <taxon>Uroviricota</taxon>
        <taxon>Caudoviricetes</taxon>
        <taxon>Herelleviridae</taxon>
        <taxon>Twortvirinae</taxon>
        <taxon>Baoshanvirus</taxon>
        <taxon>Baoshanvirus BS1</taxon>
    </lineage>
</organism>
<dbReference type="KEGG" id="vg:54990112"/>
<reference evidence="1 2" key="1">
    <citation type="submission" date="2018-03" db="EMBL/GenBank/DDBJ databases">
        <title>Isolation, the biological characteristics and genomics of two new strains of lysate Staphylococcus aureus phage.</title>
        <authorList>
            <person name="Jin X."/>
            <person name="Zhang C."/>
        </authorList>
    </citation>
    <scope>NUCLEOTIDE SEQUENCE [LARGE SCALE GENOMIC DNA]</scope>
</reference>